<dbReference type="AlphaFoldDB" id="A0A2K9Z2X3"/>
<sequence>MDADRARLCETADASEERERTGRGALCLSHLNCREPERANEAAQFDSLGYIAAGTIKADDGRVFARDNLPEAREIVGVLERAANGDESPPGVCVMSGIFQPSICLTYRGPKEHRYSSDRKLYRHLTHPNSGDQMHSPLQVASQLLVSCR</sequence>
<proteinExistence type="predicted"/>
<protein>
    <submittedName>
        <fullName evidence="1">Uncharacterized protein</fullName>
    </submittedName>
</protein>
<organism evidence="1 2">
    <name type="scientific">Rhizobium leguminosarum</name>
    <dbReference type="NCBI Taxonomy" id="384"/>
    <lineage>
        <taxon>Bacteria</taxon>
        <taxon>Pseudomonadati</taxon>
        <taxon>Pseudomonadota</taxon>
        <taxon>Alphaproteobacteria</taxon>
        <taxon>Hyphomicrobiales</taxon>
        <taxon>Rhizobiaceae</taxon>
        <taxon>Rhizobium/Agrobacterium group</taxon>
        <taxon>Rhizobium</taxon>
    </lineage>
</organism>
<dbReference type="EMBL" id="CP025012">
    <property type="protein sequence ID" value="AUW42556.1"/>
    <property type="molecule type" value="Genomic_DNA"/>
</dbReference>
<accession>A0A2K9Z2X3</accession>
<evidence type="ECO:0000313" key="2">
    <source>
        <dbReference type="Proteomes" id="UP000238523"/>
    </source>
</evidence>
<gene>
    <name evidence="1" type="ORF">CUJ84_Chr002192</name>
</gene>
<evidence type="ECO:0000313" key="1">
    <source>
        <dbReference type="EMBL" id="AUW42556.1"/>
    </source>
</evidence>
<name>A0A2K9Z2X3_RHILE</name>
<reference evidence="1 2" key="1">
    <citation type="submission" date="2017-11" db="EMBL/GenBank/DDBJ databases">
        <title>Complete genome of Rhizobium leguminosarum Norway, an ineffective micro-symbiont.</title>
        <authorList>
            <person name="Hoffrichter A."/>
            <person name="Liang J."/>
            <person name="Brachmann A."/>
            <person name="Marin M."/>
        </authorList>
    </citation>
    <scope>NUCLEOTIDE SEQUENCE [LARGE SCALE GENOMIC DNA]</scope>
    <source>
        <strain evidence="1 2">Norway</strain>
    </source>
</reference>
<dbReference type="Proteomes" id="UP000238523">
    <property type="component" value="Chromosome"/>
</dbReference>